<organism evidence="3 4">
    <name type="scientific">Limnovirga soli</name>
    <dbReference type="NCBI Taxonomy" id="2656915"/>
    <lineage>
        <taxon>Bacteria</taxon>
        <taxon>Pseudomonadati</taxon>
        <taxon>Bacteroidota</taxon>
        <taxon>Chitinophagia</taxon>
        <taxon>Chitinophagales</taxon>
        <taxon>Chitinophagaceae</taxon>
        <taxon>Limnovirga</taxon>
    </lineage>
</organism>
<dbReference type="RefSeq" id="WP_171606496.1">
    <property type="nucleotide sequence ID" value="NZ_WHPF01000002.1"/>
</dbReference>
<sequence length="248" mass="27747">MKNRKLAFIVFAALTLVVANSFVYADPGKKTTGTDNQLTKKEKKEGWILLFNGTSLDGWRTYKNIPGSWNITNNTICSQKPAGDQNPDLISTDTYENFELTVEWNLSPLGNSGIMYMATEEYDHPYESGPEYQLIDDDNFPQKIEDWQKTGAAYAIQPPLVKAAKAPGQWNKTTIIVNKGHVEHWLNGQKVADYQLWSDTWKQAVANGKWKNEPGYGATKKGHIAFQASHSGVDGSGVCFKNIKIKLL</sequence>
<name>A0A8J8FGB8_9BACT</name>
<dbReference type="InterPro" id="IPR010496">
    <property type="entry name" value="AL/BT2_dom"/>
</dbReference>
<gene>
    <name evidence="3" type="ORF">GD597_03835</name>
</gene>
<protein>
    <submittedName>
        <fullName evidence="3">DUF1080 domain-containing protein</fullName>
    </submittedName>
</protein>
<evidence type="ECO:0000259" key="2">
    <source>
        <dbReference type="Pfam" id="PF06439"/>
    </source>
</evidence>
<dbReference type="Pfam" id="PF06439">
    <property type="entry name" value="3keto-disac_hyd"/>
    <property type="match status" value="1"/>
</dbReference>
<accession>A0A8J8FGB8</accession>
<comment type="caution">
    <text evidence="3">The sequence shown here is derived from an EMBL/GenBank/DDBJ whole genome shotgun (WGS) entry which is preliminary data.</text>
</comment>
<evidence type="ECO:0000313" key="3">
    <source>
        <dbReference type="EMBL" id="NNV54579.1"/>
    </source>
</evidence>
<feature type="chain" id="PRO_5035251221" evidence="1">
    <location>
        <begin position="26"/>
        <end position="248"/>
    </location>
</feature>
<keyword evidence="4" id="KW-1185">Reference proteome</keyword>
<feature type="signal peptide" evidence="1">
    <location>
        <begin position="1"/>
        <end position="25"/>
    </location>
</feature>
<keyword evidence="1" id="KW-0732">Signal</keyword>
<dbReference type="GO" id="GO:0016787">
    <property type="term" value="F:hydrolase activity"/>
    <property type="evidence" value="ECO:0007669"/>
    <property type="project" value="InterPro"/>
</dbReference>
<feature type="domain" description="3-keto-alpha-glucoside-1,2-lyase/3-keto-2-hydroxy-glucal hydratase" evidence="2">
    <location>
        <begin position="46"/>
        <end position="246"/>
    </location>
</feature>
<dbReference type="AlphaFoldDB" id="A0A8J8FGB8"/>
<dbReference type="EMBL" id="WHPF01000002">
    <property type="protein sequence ID" value="NNV54579.1"/>
    <property type="molecule type" value="Genomic_DNA"/>
</dbReference>
<proteinExistence type="predicted"/>
<evidence type="ECO:0000256" key="1">
    <source>
        <dbReference type="SAM" id="SignalP"/>
    </source>
</evidence>
<evidence type="ECO:0000313" key="4">
    <source>
        <dbReference type="Proteomes" id="UP000598971"/>
    </source>
</evidence>
<reference evidence="3" key="1">
    <citation type="submission" date="2019-10" db="EMBL/GenBank/DDBJ databases">
        <title>Draft genome sequence of Panacibacter sp. KCS-6.</title>
        <authorList>
            <person name="Yim K.J."/>
        </authorList>
    </citation>
    <scope>NUCLEOTIDE SEQUENCE</scope>
    <source>
        <strain evidence="3">KCS-6</strain>
    </source>
</reference>
<dbReference type="Gene3D" id="2.60.120.560">
    <property type="entry name" value="Exo-inulinase, domain 1"/>
    <property type="match status" value="1"/>
</dbReference>
<dbReference type="Proteomes" id="UP000598971">
    <property type="component" value="Unassembled WGS sequence"/>
</dbReference>